<dbReference type="PRINTS" id="PR00725">
    <property type="entry name" value="DADACBPTASE1"/>
</dbReference>
<keyword evidence="5" id="KW-0573">Peptidoglycan synthesis</keyword>
<sequence>MLLKIILTLLLINGTGNVYFADRPFFNVETIDEAAAPERINPENVGVDVAAKRFVAIDVNSGKLLLQKDSNLRQPIASITKLMTALVILEMKPDWNLEVEMQKSDETTGAFPHLYRGERLKFVDLWKSALIASDNNAIRAMIRGMGMSEVDFVAKMNAKAVALDMANSDFADPTGLSELNLSTAQDVARLIHFAMQKNEIRESVLQPSYSFRILNNNKLRKINNTDILLGSFLNDKKHGYELIGGKTGYLFEAGYCLGVEIENNHRAVVIVVLDSPNIDQRFQDVKVIADWVYSNYAWQ</sequence>
<evidence type="ECO:0000256" key="1">
    <source>
        <dbReference type="ARBA" id="ARBA00007164"/>
    </source>
</evidence>
<dbReference type="GO" id="GO:0009252">
    <property type="term" value="P:peptidoglycan biosynthetic process"/>
    <property type="evidence" value="ECO:0007669"/>
    <property type="project" value="UniProtKB-KW"/>
</dbReference>
<dbReference type="InterPro" id="IPR001967">
    <property type="entry name" value="Peptidase_S11_N"/>
</dbReference>
<dbReference type="Pfam" id="PF00768">
    <property type="entry name" value="Peptidase_S11"/>
    <property type="match status" value="1"/>
</dbReference>
<dbReference type="Proteomes" id="UP000178656">
    <property type="component" value="Unassembled WGS sequence"/>
</dbReference>
<feature type="domain" description="Peptidase S11 D-alanyl-D-alanine carboxypeptidase A N-terminal" evidence="10">
    <location>
        <begin position="48"/>
        <end position="276"/>
    </location>
</feature>
<dbReference type="AlphaFoldDB" id="A0A1F5TGG9"/>
<evidence type="ECO:0000256" key="4">
    <source>
        <dbReference type="ARBA" id="ARBA00022960"/>
    </source>
</evidence>
<evidence type="ECO:0000256" key="3">
    <source>
        <dbReference type="ARBA" id="ARBA00022801"/>
    </source>
</evidence>
<comment type="caution">
    <text evidence="11">The sequence shown here is derived from an EMBL/GenBank/DDBJ whole genome shotgun (WGS) entry which is preliminary data.</text>
</comment>
<keyword evidence="6" id="KW-0961">Cell wall biogenesis/degradation</keyword>
<comment type="similarity">
    <text evidence="1 9">Belongs to the peptidase S11 family.</text>
</comment>
<keyword evidence="3" id="KW-0378">Hydrolase</keyword>
<dbReference type="InterPro" id="IPR012338">
    <property type="entry name" value="Beta-lactam/transpept-like"/>
</dbReference>
<evidence type="ECO:0000256" key="2">
    <source>
        <dbReference type="ARBA" id="ARBA00022729"/>
    </source>
</evidence>
<dbReference type="EMBL" id="MFGM01000010">
    <property type="protein sequence ID" value="OGF38020.1"/>
    <property type="molecule type" value="Genomic_DNA"/>
</dbReference>
<dbReference type="GO" id="GO:0071555">
    <property type="term" value="P:cell wall organization"/>
    <property type="evidence" value="ECO:0007669"/>
    <property type="project" value="UniProtKB-KW"/>
</dbReference>
<feature type="active site" description="Acyl-ester intermediate" evidence="7">
    <location>
        <position position="78"/>
    </location>
</feature>
<feature type="binding site" evidence="8">
    <location>
        <position position="246"/>
    </location>
    <ligand>
        <name>substrate</name>
    </ligand>
</feature>
<evidence type="ECO:0000259" key="10">
    <source>
        <dbReference type="Pfam" id="PF00768"/>
    </source>
</evidence>
<dbReference type="PANTHER" id="PTHR21581:SF26">
    <property type="entry name" value="D-ALANYL-D-ALANINE ENDOPEPTIDASE"/>
    <property type="match status" value="1"/>
</dbReference>
<dbReference type="Gene3D" id="3.40.710.10">
    <property type="entry name" value="DD-peptidase/beta-lactamase superfamily"/>
    <property type="match status" value="1"/>
</dbReference>
<dbReference type="GO" id="GO:0008360">
    <property type="term" value="P:regulation of cell shape"/>
    <property type="evidence" value="ECO:0007669"/>
    <property type="project" value="UniProtKB-KW"/>
</dbReference>
<keyword evidence="2" id="KW-0732">Signal</keyword>
<dbReference type="InterPro" id="IPR018044">
    <property type="entry name" value="Peptidase_S11"/>
</dbReference>
<evidence type="ECO:0000256" key="9">
    <source>
        <dbReference type="RuleBase" id="RU004016"/>
    </source>
</evidence>
<name>A0A1F5TGG9_9BACT</name>
<accession>A0A1F5TGG9</accession>
<dbReference type="GO" id="GO:0006508">
    <property type="term" value="P:proteolysis"/>
    <property type="evidence" value="ECO:0007669"/>
    <property type="project" value="InterPro"/>
</dbReference>
<reference evidence="11 12" key="1">
    <citation type="journal article" date="2016" name="Nat. Commun.">
        <title>Thousands of microbial genomes shed light on interconnected biogeochemical processes in an aquifer system.</title>
        <authorList>
            <person name="Anantharaman K."/>
            <person name="Brown C.T."/>
            <person name="Hug L.A."/>
            <person name="Sharon I."/>
            <person name="Castelle C.J."/>
            <person name="Probst A.J."/>
            <person name="Thomas B.C."/>
            <person name="Singh A."/>
            <person name="Wilkins M.J."/>
            <person name="Karaoz U."/>
            <person name="Brodie E.L."/>
            <person name="Williams K.H."/>
            <person name="Hubbard S.S."/>
            <person name="Banfield J.F."/>
        </authorList>
    </citation>
    <scope>NUCLEOTIDE SEQUENCE [LARGE SCALE GENOMIC DNA]</scope>
</reference>
<proteinExistence type="inferred from homology"/>
<organism evidence="11 12">
    <name type="scientific">Candidatus Falkowbacteria bacterium RIFOXYC2_FULL_48_21</name>
    <dbReference type="NCBI Taxonomy" id="1798005"/>
    <lineage>
        <taxon>Bacteria</taxon>
        <taxon>Candidatus Falkowiibacteriota</taxon>
    </lineage>
</organism>
<dbReference type="PANTHER" id="PTHR21581">
    <property type="entry name" value="D-ALANYL-D-ALANINE CARBOXYPEPTIDASE"/>
    <property type="match status" value="1"/>
</dbReference>
<gene>
    <name evidence="11" type="ORF">A2482_02865</name>
</gene>
<evidence type="ECO:0000313" key="11">
    <source>
        <dbReference type="EMBL" id="OGF38020.1"/>
    </source>
</evidence>
<protein>
    <recommendedName>
        <fullName evidence="10">Peptidase S11 D-alanyl-D-alanine carboxypeptidase A N-terminal domain-containing protein</fullName>
    </recommendedName>
</protein>
<dbReference type="SUPFAM" id="SSF56601">
    <property type="entry name" value="beta-lactamase/transpeptidase-like"/>
    <property type="match status" value="1"/>
</dbReference>
<evidence type="ECO:0000256" key="6">
    <source>
        <dbReference type="ARBA" id="ARBA00023316"/>
    </source>
</evidence>
<feature type="active site" description="Proton acceptor" evidence="7">
    <location>
        <position position="81"/>
    </location>
</feature>
<dbReference type="GO" id="GO:0009002">
    <property type="term" value="F:serine-type D-Ala-D-Ala carboxypeptidase activity"/>
    <property type="evidence" value="ECO:0007669"/>
    <property type="project" value="InterPro"/>
</dbReference>
<feature type="active site" evidence="7">
    <location>
        <position position="133"/>
    </location>
</feature>
<keyword evidence="4" id="KW-0133">Cell shape</keyword>
<evidence type="ECO:0000256" key="5">
    <source>
        <dbReference type="ARBA" id="ARBA00022984"/>
    </source>
</evidence>
<evidence type="ECO:0000256" key="8">
    <source>
        <dbReference type="PIRSR" id="PIRSR618044-2"/>
    </source>
</evidence>
<evidence type="ECO:0000313" key="12">
    <source>
        <dbReference type="Proteomes" id="UP000178656"/>
    </source>
</evidence>
<evidence type="ECO:0000256" key="7">
    <source>
        <dbReference type="PIRSR" id="PIRSR618044-1"/>
    </source>
</evidence>